<organism evidence="3 4">
    <name type="scientific">Cotesia glomerata</name>
    <name type="common">Lepidopteran parasitic wasp</name>
    <name type="synonym">Apanteles glomeratus</name>
    <dbReference type="NCBI Taxonomy" id="32391"/>
    <lineage>
        <taxon>Eukaryota</taxon>
        <taxon>Metazoa</taxon>
        <taxon>Ecdysozoa</taxon>
        <taxon>Arthropoda</taxon>
        <taxon>Hexapoda</taxon>
        <taxon>Insecta</taxon>
        <taxon>Pterygota</taxon>
        <taxon>Neoptera</taxon>
        <taxon>Endopterygota</taxon>
        <taxon>Hymenoptera</taxon>
        <taxon>Apocrita</taxon>
        <taxon>Ichneumonoidea</taxon>
        <taxon>Braconidae</taxon>
        <taxon>Microgastrinae</taxon>
        <taxon>Cotesia</taxon>
    </lineage>
</organism>
<evidence type="ECO:0000259" key="2">
    <source>
        <dbReference type="PROSITE" id="PS51144"/>
    </source>
</evidence>
<dbReference type="InterPro" id="IPR036398">
    <property type="entry name" value="CA_dom_sf"/>
</dbReference>
<name>A0AAV7I6P6_COTGL</name>
<dbReference type="SUPFAM" id="SSF51069">
    <property type="entry name" value="Carbonic anhydrase"/>
    <property type="match status" value="1"/>
</dbReference>
<dbReference type="EMBL" id="JAHXZJ010002237">
    <property type="protein sequence ID" value="KAH0547409.1"/>
    <property type="molecule type" value="Genomic_DNA"/>
</dbReference>
<dbReference type="AlphaFoldDB" id="A0AAV7I6P6"/>
<dbReference type="SMART" id="SM01057">
    <property type="entry name" value="Carb_anhydrase"/>
    <property type="match status" value="1"/>
</dbReference>
<dbReference type="Pfam" id="PF00194">
    <property type="entry name" value="Carb_anhydrase"/>
    <property type="match status" value="1"/>
</dbReference>
<dbReference type="GO" id="GO:0008270">
    <property type="term" value="F:zinc ion binding"/>
    <property type="evidence" value="ECO:0007669"/>
    <property type="project" value="InterPro"/>
</dbReference>
<comment type="similarity">
    <text evidence="1">Belongs to the alpha-carbonic anhydrase family.</text>
</comment>
<evidence type="ECO:0000313" key="4">
    <source>
        <dbReference type="Proteomes" id="UP000826195"/>
    </source>
</evidence>
<accession>A0AAV7I6P6</accession>
<evidence type="ECO:0000256" key="1">
    <source>
        <dbReference type="ARBA" id="ARBA00010718"/>
    </source>
</evidence>
<dbReference type="GO" id="GO:0004089">
    <property type="term" value="F:carbonate dehydratase activity"/>
    <property type="evidence" value="ECO:0007669"/>
    <property type="project" value="InterPro"/>
</dbReference>
<dbReference type="InterPro" id="IPR023561">
    <property type="entry name" value="Carbonic_anhydrase_a-class"/>
</dbReference>
<keyword evidence="4" id="KW-1185">Reference proteome</keyword>
<dbReference type="GO" id="GO:0006730">
    <property type="term" value="P:one-carbon metabolic process"/>
    <property type="evidence" value="ECO:0007669"/>
    <property type="project" value="TreeGrafter"/>
</dbReference>
<dbReference type="InterPro" id="IPR001148">
    <property type="entry name" value="CA_dom"/>
</dbReference>
<dbReference type="PANTHER" id="PTHR18952">
    <property type="entry name" value="CARBONIC ANHYDRASE"/>
    <property type="match status" value="1"/>
</dbReference>
<sequence length="166" mass="19090">MFTLVIRYALTFYSPFTFPTVMFTTRIMSVKLSYLVSQKAPVGHLSLKELMPATDGYMTYEGSTTHPGCWETTVWVIVNKPIYMSAQELYALRRLMQGTKETPKAPLGNNRRPIQLLHHRTIRTNIDFRKAPDAKCPSMVPTTHYRDEFFFAANTWTDGTISRNSL</sequence>
<feature type="domain" description="Alpha-carbonic anhydrase" evidence="2">
    <location>
        <begin position="1"/>
        <end position="126"/>
    </location>
</feature>
<dbReference type="PANTHER" id="PTHR18952:SF228">
    <property type="entry name" value="CARBONIC ANHYDRASE-RELATED PROTEIN A, ISOFORM B"/>
    <property type="match status" value="1"/>
</dbReference>
<evidence type="ECO:0000313" key="3">
    <source>
        <dbReference type="EMBL" id="KAH0547409.1"/>
    </source>
</evidence>
<proteinExistence type="inferred from homology"/>
<gene>
    <name evidence="3" type="ORF">KQX54_019176</name>
</gene>
<dbReference type="Gene3D" id="3.10.200.10">
    <property type="entry name" value="Alpha carbonic anhydrase"/>
    <property type="match status" value="1"/>
</dbReference>
<comment type="caution">
    <text evidence="3">The sequence shown here is derived from an EMBL/GenBank/DDBJ whole genome shotgun (WGS) entry which is preliminary data.</text>
</comment>
<protein>
    <recommendedName>
        <fullName evidence="2">Alpha-carbonic anhydrase domain-containing protein</fullName>
    </recommendedName>
</protein>
<dbReference type="Proteomes" id="UP000826195">
    <property type="component" value="Unassembled WGS sequence"/>
</dbReference>
<reference evidence="3 4" key="1">
    <citation type="journal article" date="2021" name="J. Hered.">
        <title>A chromosome-level genome assembly of the parasitoid wasp, Cotesia glomerata (Hymenoptera: Braconidae).</title>
        <authorList>
            <person name="Pinto B.J."/>
            <person name="Weis J.J."/>
            <person name="Gamble T."/>
            <person name="Ode P.J."/>
            <person name="Paul R."/>
            <person name="Zaspel J.M."/>
        </authorList>
    </citation>
    <scope>NUCLEOTIDE SEQUENCE [LARGE SCALE GENOMIC DNA]</scope>
    <source>
        <strain evidence="3">CgM1</strain>
    </source>
</reference>
<dbReference type="PROSITE" id="PS51144">
    <property type="entry name" value="ALPHA_CA_2"/>
    <property type="match status" value="1"/>
</dbReference>